<dbReference type="EMBL" id="CAJEWN010001573">
    <property type="protein sequence ID" value="CAD2198541.1"/>
    <property type="molecule type" value="Genomic_DNA"/>
</dbReference>
<gene>
    <name evidence="1" type="ORF">MENT_LOCUS51864</name>
</gene>
<name>A0A6V7XH36_MELEN</name>
<organism evidence="1 2">
    <name type="scientific">Meloidogyne enterolobii</name>
    <name type="common">Root-knot nematode worm</name>
    <name type="synonym">Meloidogyne mayaguensis</name>
    <dbReference type="NCBI Taxonomy" id="390850"/>
    <lineage>
        <taxon>Eukaryota</taxon>
        <taxon>Metazoa</taxon>
        <taxon>Ecdysozoa</taxon>
        <taxon>Nematoda</taxon>
        <taxon>Chromadorea</taxon>
        <taxon>Rhabditida</taxon>
        <taxon>Tylenchina</taxon>
        <taxon>Tylenchomorpha</taxon>
        <taxon>Tylenchoidea</taxon>
        <taxon>Meloidogynidae</taxon>
        <taxon>Meloidogyninae</taxon>
        <taxon>Meloidogyne</taxon>
    </lineage>
</organism>
<proteinExistence type="predicted"/>
<dbReference type="AlphaFoldDB" id="A0A6V7XH36"/>
<evidence type="ECO:0000313" key="2">
    <source>
        <dbReference type="Proteomes" id="UP000580250"/>
    </source>
</evidence>
<sequence length="42" mass="4867">MDLGTRNRRSLVSDAVMAGAEYKNHIVSDYFLETFDNTQRMN</sequence>
<reference evidence="1 2" key="1">
    <citation type="submission" date="2020-08" db="EMBL/GenBank/DDBJ databases">
        <authorList>
            <person name="Koutsovoulos G."/>
            <person name="Danchin GJ E."/>
        </authorList>
    </citation>
    <scope>NUCLEOTIDE SEQUENCE [LARGE SCALE GENOMIC DNA]</scope>
</reference>
<comment type="caution">
    <text evidence="1">The sequence shown here is derived from an EMBL/GenBank/DDBJ whole genome shotgun (WGS) entry which is preliminary data.</text>
</comment>
<evidence type="ECO:0000313" key="1">
    <source>
        <dbReference type="EMBL" id="CAD2198541.1"/>
    </source>
</evidence>
<accession>A0A6V7XH36</accession>
<protein>
    <submittedName>
        <fullName evidence="1">Uncharacterized protein</fullName>
    </submittedName>
</protein>
<dbReference type="Proteomes" id="UP000580250">
    <property type="component" value="Unassembled WGS sequence"/>
</dbReference>